<feature type="domain" description="SRCR" evidence="11">
    <location>
        <begin position="335"/>
        <end position="436"/>
    </location>
</feature>
<keyword evidence="3" id="KW-0245">EGF-like domain</keyword>
<dbReference type="SMART" id="SM00202">
    <property type="entry name" value="SR"/>
    <property type="match status" value="2"/>
</dbReference>
<evidence type="ECO:0000259" key="11">
    <source>
        <dbReference type="PROSITE" id="PS50287"/>
    </source>
</evidence>
<reference evidence="13" key="3">
    <citation type="submission" date="2025-09" db="UniProtKB">
        <authorList>
            <consortium name="Ensembl"/>
        </authorList>
    </citation>
    <scope>IDENTIFICATION</scope>
</reference>
<dbReference type="SUPFAM" id="SSF56487">
    <property type="entry name" value="SRCR-like"/>
    <property type="match status" value="2"/>
</dbReference>
<reference evidence="13" key="2">
    <citation type="submission" date="2025-08" db="UniProtKB">
        <authorList>
            <consortium name="Ensembl"/>
        </authorList>
    </citation>
    <scope>IDENTIFICATION</scope>
</reference>
<dbReference type="Pfam" id="PF00530">
    <property type="entry name" value="SRCR"/>
    <property type="match status" value="2"/>
</dbReference>
<dbReference type="PROSITE" id="PS50287">
    <property type="entry name" value="SRCR_2"/>
    <property type="match status" value="2"/>
</dbReference>
<dbReference type="FunFam" id="3.10.250.10:FF:000006">
    <property type="entry name" value="neurotrypsin isoform X2"/>
    <property type="match status" value="2"/>
</dbReference>
<dbReference type="Gene3D" id="2.60.40.3210">
    <property type="entry name" value="Zona pellucida, ZP-N domain"/>
    <property type="match status" value="1"/>
</dbReference>
<keyword evidence="5" id="KW-0677">Repeat</keyword>
<keyword evidence="14" id="KW-1185">Reference proteome</keyword>
<feature type="disulfide bond" evidence="8">
    <location>
        <begin position="374"/>
        <end position="435"/>
    </location>
</feature>
<dbReference type="InterPro" id="IPR001507">
    <property type="entry name" value="ZP_dom"/>
</dbReference>
<accession>A0A3Q1CXR7</accession>
<feature type="disulfide bond" evidence="8">
    <location>
        <begin position="405"/>
        <end position="415"/>
    </location>
</feature>
<dbReference type="GO" id="GO:0031638">
    <property type="term" value="P:zymogen activation"/>
    <property type="evidence" value="ECO:0007669"/>
    <property type="project" value="TreeGrafter"/>
</dbReference>
<feature type="signal peptide" evidence="10">
    <location>
        <begin position="1"/>
        <end position="25"/>
    </location>
</feature>
<feature type="disulfide bond" evidence="8">
    <location>
        <begin position="361"/>
        <end position="425"/>
    </location>
</feature>
<feature type="disulfide bond" evidence="8">
    <location>
        <begin position="479"/>
        <end position="540"/>
    </location>
</feature>
<comment type="subcellular location">
    <subcellularLocation>
        <location evidence="1">Secreted</location>
    </subcellularLocation>
</comment>
<evidence type="ECO:0000256" key="1">
    <source>
        <dbReference type="ARBA" id="ARBA00004613"/>
    </source>
</evidence>
<evidence type="ECO:0000256" key="6">
    <source>
        <dbReference type="ARBA" id="ARBA00023157"/>
    </source>
</evidence>
<dbReference type="PANTHER" id="PTHR48071">
    <property type="entry name" value="SRCR DOMAIN-CONTAINING PROTEIN"/>
    <property type="match status" value="1"/>
</dbReference>
<evidence type="ECO:0000256" key="8">
    <source>
        <dbReference type="PROSITE-ProRule" id="PRU00196"/>
    </source>
</evidence>
<evidence type="ECO:0000313" key="14">
    <source>
        <dbReference type="Proteomes" id="UP001501940"/>
    </source>
</evidence>
<proteinExistence type="predicted"/>
<dbReference type="Ensembl" id="ENSAOCT00000004961.2">
    <property type="protein sequence ID" value="ENSAOCP00000023591.2"/>
    <property type="gene ID" value="ENSAOCG00000009827.2"/>
</dbReference>
<evidence type="ECO:0000256" key="10">
    <source>
        <dbReference type="SAM" id="SignalP"/>
    </source>
</evidence>
<protein>
    <recommendedName>
        <fullName evidence="15">ZP domain-containing protein</fullName>
    </recommendedName>
</protein>
<evidence type="ECO:0000256" key="7">
    <source>
        <dbReference type="ARBA" id="ARBA00023180"/>
    </source>
</evidence>
<dbReference type="InterPro" id="IPR042235">
    <property type="entry name" value="ZP-C_dom"/>
</dbReference>
<dbReference type="AlphaFoldDB" id="A0A3Q1CXR7"/>
<evidence type="ECO:0000256" key="2">
    <source>
        <dbReference type="ARBA" id="ARBA00022525"/>
    </source>
</evidence>
<dbReference type="Gene3D" id="2.60.40.4100">
    <property type="entry name" value="Zona pellucida, ZP-C domain"/>
    <property type="match status" value="1"/>
</dbReference>
<dbReference type="PANTHER" id="PTHR48071:SF15">
    <property type="entry name" value="SRCR DOMAIN-CONTAINING PROTEIN"/>
    <property type="match status" value="1"/>
</dbReference>
<evidence type="ECO:0008006" key="15">
    <source>
        <dbReference type="Google" id="ProtNLM"/>
    </source>
</evidence>
<dbReference type="GeneTree" id="ENSGT00950000183145"/>
<feature type="compositionally biased region" description="Low complexity" evidence="9">
    <location>
        <begin position="281"/>
        <end position="298"/>
    </location>
</feature>
<keyword evidence="2" id="KW-0964">Secreted</keyword>
<dbReference type="Gene3D" id="2.10.25.10">
    <property type="entry name" value="Laminin"/>
    <property type="match status" value="1"/>
</dbReference>
<reference evidence="13 14" key="1">
    <citation type="submission" date="2022-01" db="EMBL/GenBank/DDBJ databases">
        <title>A chromosome-scale genome assembly of the false clownfish, Amphiprion ocellaris.</title>
        <authorList>
            <person name="Ryu T."/>
        </authorList>
    </citation>
    <scope>NUCLEOTIDE SEQUENCE [LARGE SCALE GENOMIC DNA]</scope>
</reference>
<evidence type="ECO:0000256" key="4">
    <source>
        <dbReference type="ARBA" id="ARBA00022729"/>
    </source>
</evidence>
<dbReference type="InterPro" id="IPR036772">
    <property type="entry name" value="SRCR-like_dom_sf"/>
</dbReference>
<dbReference type="PROSITE" id="PS00420">
    <property type="entry name" value="SRCR_1"/>
    <property type="match status" value="1"/>
</dbReference>
<dbReference type="Pfam" id="PF23283">
    <property type="entry name" value="D8C_UMOD"/>
    <property type="match status" value="1"/>
</dbReference>
<dbReference type="GO" id="GO:0004252">
    <property type="term" value="F:serine-type endopeptidase activity"/>
    <property type="evidence" value="ECO:0007669"/>
    <property type="project" value="TreeGrafter"/>
</dbReference>
<evidence type="ECO:0000256" key="9">
    <source>
        <dbReference type="SAM" id="MobiDB-lite"/>
    </source>
</evidence>
<dbReference type="SMART" id="SM00241">
    <property type="entry name" value="ZP"/>
    <property type="match status" value="1"/>
</dbReference>
<feature type="disulfide bond" evidence="8">
    <location>
        <begin position="466"/>
        <end position="530"/>
    </location>
</feature>
<dbReference type="Proteomes" id="UP001501940">
    <property type="component" value="Chromosome 4"/>
</dbReference>
<feature type="domain" description="SRCR" evidence="11">
    <location>
        <begin position="441"/>
        <end position="541"/>
    </location>
</feature>
<dbReference type="PROSITE" id="PS51257">
    <property type="entry name" value="PROKAR_LIPOPROTEIN"/>
    <property type="match status" value="1"/>
</dbReference>
<sequence>MQSIMRVPGGLFLLVLLHIFTGSSSGTLVTSCASCHDEATCLESRERGDTFSHQALSCVCKEGFVGDGLTCYDTKLCSDSSCCRQGYHWSPDRGCVKDPSVKASCGGVVCPSDTDCISVNGTERCADPCEHYSIIDDEWRSVNNTSSETIHCDGNIRWQGWHRMFLGQSSARIPDWCVSQFSCGTHAPIWMTQPHPTEYGRILSRDVCGTWHNRCCSIFSHTINVKLCYGNYYVYKLQGSLGCSYVYCAETYEANPGVPSTTDPRPQNSTTLATPYKTTVQPGFPTTQIPQPTPGTNGSYPGVSPTTPHPWPQATTQTIINTTAPGNNTAVEGEIRLVNGGNSSCSGRVEIFHNGQWGTVCDDSWDLIDAQVVCRQLGCGRVLSAPVMAQFGQGTGHIWMDNVRCTGSESKLSECQHNGVGNHNCGHSEDAGVICEALSPVRLVNSDNRCSGRVEVFHNGQWGTVCDDSWGLNDAQVVCRQLDCGEARAAPTQAQFGQGSGPIWLDDVQCFGNEPSITDCTHRGFGVHNCGHHEDASAVCEFHSPSHEAPQLICRSDKLLIGLHINSVTAAGLNPFSGNLASRNCSWFSLQDDRVWYEVDAQAGACGNDLRTNSTHAVYSNALFIYPYNQSFAVPVTLPFSCAYPLNTDSSLYMTIRPFLPVSGGISGDGPKARAYMNLYRDPGFTDRYSGIQVSLPVGSPLYVGVTVSYGDTNFGLVLEDCFTTHSSNPDDPSRYPFIQNQCPAAGQPVSIIESGRSLQARFSAVLFTLQDDYRDIFLHCNLSLCDRRRYSCIPVSYTPHFISNPCSLLVSISWFLLHFLPHRTAEAEHLALFPALLLWSPSPLDPSLGKNQLSESESYNDNITSFHVLILNCFH</sequence>
<feature type="chain" id="PRO_5044005809" description="ZP domain-containing protein" evidence="10">
    <location>
        <begin position="26"/>
        <end position="876"/>
    </location>
</feature>
<dbReference type="Gene3D" id="3.10.250.10">
    <property type="entry name" value="SRCR-like domain"/>
    <property type="match status" value="2"/>
</dbReference>
<keyword evidence="4 10" id="KW-0732">Signal</keyword>
<evidence type="ECO:0000256" key="5">
    <source>
        <dbReference type="ARBA" id="ARBA00022737"/>
    </source>
</evidence>
<feature type="region of interest" description="Disordered" evidence="9">
    <location>
        <begin position="276"/>
        <end position="304"/>
    </location>
</feature>
<name>A0A3Q1CXR7_AMPOC</name>
<dbReference type="Pfam" id="PF00100">
    <property type="entry name" value="Zona_pellucida"/>
    <property type="match status" value="1"/>
</dbReference>
<organism evidence="13 14">
    <name type="scientific">Amphiprion ocellaris</name>
    <name type="common">Clown anemonefish</name>
    <dbReference type="NCBI Taxonomy" id="80972"/>
    <lineage>
        <taxon>Eukaryota</taxon>
        <taxon>Metazoa</taxon>
        <taxon>Chordata</taxon>
        <taxon>Craniata</taxon>
        <taxon>Vertebrata</taxon>
        <taxon>Euteleostomi</taxon>
        <taxon>Actinopterygii</taxon>
        <taxon>Neopterygii</taxon>
        <taxon>Teleostei</taxon>
        <taxon>Neoteleostei</taxon>
        <taxon>Acanthomorphata</taxon>
        <taxon>Ovalentaria</taxon>
        <taxon>Pomacentridae</taxon>
        <taxon>Amphiprion</taxon>
    </lineage>
</organism>
<dbReference type="InterPro" id="IPR055355">
    <property type="entry name" value="ZP-C"/>
</dbReference>
<dbReference type="PRINTS" id="PR00258">
    <property type="entry name" value="SPERACTRCPTR"/>
</dbReference>
<feature type="disulfide bond" evidence="8">
    <location>
        <begin position="510"/>
        <end position="520"/>
    </location>
</feature>
<dbReference type="InterPro" id="IPR001190">
    <property type="entry name" value="SRCR"/>
</dbReference>
<evidence type="ECO:0000313" key="13">
    <source>
        <dbReference type="Ensembl" id="ENSAOCP00000023591.2"/>
    </source>
</evidence>
<keyword evidence="6 8" id="KW-1015">Disulfide bond</keyword>
<dbReference type="InterPro" id="IPR057774">
    <property type="entry name" value="D8C_UMOD/GP2/OIT3-like"/>
</dbReference>
<dbReference type="GO" id="GO:0005886">
    <property type="term" value="C:plasma membrane"/>
    <property type="evidence" value="ECO:0007669"/>
    <property type="project" value="TreeGrafter"/>
</dbReference>
<dbReference type="GO" id="GO:0005615">
    <property type="term" value="C:extracellular space"/>
    <property type="evidence" value="ECO:0007669"/>
    <property type="project" value="TreeGrafter"/>
</dbReference>
<keyword evidence="7" id="KW-0325">Glycoprotein</keyword>
<feature type="domain" description="ZP" evidence="12">
    <location>
        <begin position="553"/>
        <end position="800"/>
    </location>
</feature>
<evidence type="ECO:0000259" key="12">
    <source>
        <dbReference type="PROSITE" id="PS51034"/>
    </source>
</evidence>
<dbReference type="PROSITE" id="PS51034">
    <property type="entry name" value="ZP_2"/>
    <property type="match status" value="1"/>
</dbReference>
<evidence type="ECO:0000256" key="3">
    <source>
        <dbReference type="ARBA" id="ARBA00022536"/>
    </source>
</evidence>
<dbReference type="STRING" id="80972.ENSAOCP00000023591"/>